<evidence type="ECO:0000313" key="20">
    <source>
        <dbReference type="EMBL" id="KAF7990814.1"/>
    </source>
</evidence>
<evidence type="ECO:0000256" key="5">
    <source>
        <dbReference type="ARBA" id="ARBA00022833"/>
    </source>
</evidence>
<feature type="domain" description="Bromo" evidence="16">
    <location>
        <begin position="1370"/>
        <end position="1441"/>
    </location>
</feature>
<feature type="domain" description="DDT" evidence="18">
    <location>
        <begin position="390"/>
        <end position="455"/>
    </location>
</feature>
<dbReference type="OrthoDB" id="332390at2759"/>
<dbReference type="PROSITE" id="PS01359">
    <property type="entry name" value="ZF_PHD_1"/>
    <property type="match status" value="2"/>
</dbReference>
<keyword evidence="2" id="KW-0597">Phosphoprotein</keyword>
<dbReference type="PROSITE" id="PS50016">
    <property type="entry name" value="ZF_PHD_2"/>
    <property type="match status" value="2"/>
</dbReference>
<feature type="region of interest" description="Disordered" evidence="15">
    <location>
        <begin position="1205"/>
        <end position="1228"/>
    </location>
</feature>
<keyword evidence="7" id="KW-0175">Coiled coil</keyword>
<dbReference type="GO" id="GO:0006338">
    <property type="term" value="P:chromatin remodeling"/>
    <property type="evidence" value="ECO:0007669"/>
    <property type="project" value="InterPro"/>
</dbReference>
<dbReference type="GO" id="GO:0045740">
    <property type="term" value="P:positive regulation of DNA replication"/>
    <property type="evidence" value="ECO:0007669"/>
    <property type="project" value="TreeGrafter"/>
</dbReference>
<dbReference type="InterPro" id="IPR001965">
    <property type="entry name" value="Znf_PHD"/>
</dbReference>
<feature type="region of interest" description="Disordered" evidence="15">
    <location>
        <begin position="1034"/>
        <end position="1083"/>
    </location>
</feature>
<dbReference type="PROSITE" id="PS00633">
    <property type="entry name" value="BROMODOMAIN_1"/>
    <property type="match status" value="1"/>
</dbReference>
<evidence type="ECO:0000259" key="18">
    <source>
        <dbReference type="PROSITE" id="PS50827"/>
    </source>
</evidence>
<keyword evidence="10 14" id="KW-0539">Nucleus</keyword>
<dbReference type="Proteomes" id="UP000639338">
    <property type="component" value="Unassembled WGS sequence"/>
</dbReference>
<comment type="subcellular location">
    <subcellularLocation>
        <location evidence="1 14">Nucleus</location>
    </subcellularLocation>
</comment>
<keyword evidence="4 13" id="KW-0863">Zinc-finger</keyword>
<evidence type="ECO:0000256" key="15">
    <source>
        <dbReference type="SAM" id="MobiDB-lite"/>
    </source>
</evidence>
<name>A0A835CPM6_APHGI</name>
<evidence type="ECO:0000256" key="8">
    <source>
        <dbReference type="ARBA" id="ARBA00023117"/>
    </source>
</evidence>
<evidence type="ECO:0000256" key="11">
    <source>
        <dbReference type="ARBA" id="ARBA00068253"/>
    </source>
</evidence>
<dbReference type="Gene3D" id="3.30.40.10">
    <property type="entry name" value="Zinc/RING finger domain, C3HC4 (zinc finger)"/>
    <property type="match status" value="2"/>
</dbReference>
<dbReference type="GO" id="GO:0031445">
    <property type="term" value="P:regulation of heterochromatin formation"/>
    <property type="evidence" value="ECO:0007669"/>
    <property type="project" value="TreeGrafter"/>
</dbReference>
<evidence type="ECO:0000256" key="9">
    <source>
        <dbReference type="ARBA" id="ARBA00023163"/>
    </source>
</evidence>
<dbReference type="InterPro" id="IPR047171">
    <property type="entry name" value="BAZ1A"/>
</dbReference>
<dbReference type="InterPro" id="IPR018359">
    <property type="entry name" value="Bromodomain_CS"/>
</dbReference>
<dbReference type="InterPro" id="IPR019786">
    <property type="entry name" value="Zinc_finger_PHD-type_CS"/>
</dbReference>
<keyword evidence="3" id="KW-0479">Metal-binding</keyword>
<evidence type="ECO:0000313" key="21">
    <source>
        <dbReference type="Proteomes" id="UP000639338"/>
    </source>
</evidence>
<reference evidence="20 21" key="1">
    <citation type="submission" date="2020-08" db="EMBL/GenBank/DDBJ databases">
        <title>Aphidius gifuensis genome sequencing and assembly.</title>
        <authorList>
            <person name="Du Z."/>
        </authorList>
    </citation>
    <scope>NUCLEOTIDE SEQUENCE [LARGE SCALE GENOMIC DNA]</scope>
    <source>
        <strain evidence="20">YNYX2018</strain>
        <tissue evidence="20">Adults</tissue>
    </source>
</reference>
<dbReference type="GO" id="GO:0003677">
    <property type="term" value="F:DNA binding"/>
    <property type="evidence" value="ECO:0007669"/>
    <property type="project" value="TreeGrafter"/>
</dbReference>
<dbReference type="InterPro" id="IPR028941">
    <property type="entry name" value="WHIM2_dom"/>
</dbReference>
<evidence type="ECO:0000259" key="16">
    <source>
        <dbReference type="PROSITE" id="PS50014"/>
    </source>
</evidence>
<dbReference type="InterPro" id="IPR019787">
    <property type="entry name" value="Znf_PHD-finger"/>
</dbReference>
<evidence type="ECO:0000256" key="4">
    <source>
        <dbReference type="ARBA" id="ARBA00022771"/>
    </source>
</evidence>
<feature type="compositionally biased region" description="Basic and acidic residues" evidence="15">
    <location>
        <begin position="626"/>
        <end position="645"/>
    </location>
</feature>
<organism evidence="20 21">
    <name type="scientific">Aphidius gifuensis</name>
    <name type="common">Parasitoid wasp</name>
    <dbReference type="NCBI Taxonomy" id="684658"/>
    <lineage>
        <taxon>Eukaryota</taxon>
        <taxon>Metazoa</taxon>
        <taxon>Ecdysozoa</taxon>
        <taxon>Arthropoda</taxon>
        <taxon>Hexapoda</taxon>
        <taxon>Insecta</taxon>
        <taxon>Pterygota</taxon>
        <taxon>Neoptera</taxon>
        <taxon>Endopterygota</taxon>
        <taxon>Hymenoptera</taxon>
        <taxon>Apocrita</taxon>
        <taxon>Ichneumonoidea</taxon>
        <taxon>Braconidae</taxon>
        <taxon>Aphidiinae</taxon>
        <taxon>Aphidius</taxon>
    </lineage>
</organism>
<evidence type="ECO:0000256" key="1">
    <source>
        <dbReference type="ARBA" id="ARBA00004123"/>
    </source>
</evidence>
<evidence type="ECO:0000256" key="3">
    <source>
        <dbReference type="ARBA" id="ARBA00022723"/>
    </source>
</evidence>
<dbReference type="Pfam" id="PF00439">
    <property type="entry name" value="Bromodomain"/>
    <property type="match status" value="1"/>
</dbReference>
<proteinExistence type="predicted"/>
<keyword evidence="6" id="KW-0805">Transcription regulation</keyword>
<dbReference type="SMART" id="SM00249">
    <property type="entry name" value="PHD"/>
    <property type="match status" value="2"/>
</dbReference>
<dbReference type="InterPro" id="IPR011011">
    <property type="entry name" value="Znf_FYVE_PHD"/>
</dbReference>
<evidence type="ECO:0000256" key="13">
    <source>
        <dbReference type="PROSITE-ProRule" id="PRU00146"/>
    </source>
</evidence>
<keyword evidence="21" id="KW-1185">Reference proteome</keyword>
<dbReference type="InterPro" id="IPR001487">
    <property type="entry name" value="Bromodomain"/>
</dbReference>
<feature type="compositionally biased region" description="Low complexity" evidence="15">
    <location>
        <begin position="646"/>
        <end position="657"/>
    </location>
</feature>
<evidence type="ECO:0000256" key="14">
    <source>
        <dbReference type="PROSITE-ProRule" id="PRU00475"/>
    </source>
</evidence>
<feature type="region of interest" description="Disordered" evidence="15">
    <location>
        <begin position="967"/>
        <end position="1006"/>
    </location>
</feature>
<dbReference type="GO" id="GO:0008623">
    <property type="term" value="C:CHRAC"/>
    <property type="evidence" value="ECO:0007669"/>
    <property type="project" value="TreeGrafter"/>
</dbReference>
<dbReference type="EMBL" id="JACMRX010000004">
    <property type="protein sequence ID" value="KAF7990814.1"/>
    <property type="molecule type" value="Genomic_DNA"/>
</dbReference>
<feature type="compositionally biased region" description="Low complexity" evidence="15">
    <location>
        <begin position="1046"/>
        <end position="1079"/>
    </location>
</feature>
<feature type="compositionally biased region" description="Basic and acidic residues" evidence="15">
    <location>
        <begin position="1034"/>
        <end position="1045"/>
    </location>
</feature>
<dbReference type="PANTHER" id="PTHR46510">
    <property type="entry name" value="BROMODOMAIN ADJACENT TO ZINC FINGER DOMAIN PROTEIN 1A"/>
    <property type="match status" value="1"/>
</dbReference>
<dbReference type="Gene3D" id="1.20.920.10">
    <property type="entry name" value="Bromodomain-like"/>
    <property type="match status" value="1"/>
</dbReference>
<feature type="domain" description="WAC" evidence="19">
    <location>
        <begin position="22"/>
        <end position="128"/>
    </location>
</feature>
<feature type="region of interest" description="Disordered" evidence="15">
    <location>
        <begin position="626"/>
        <end position="678"/>
    </location>
</feature>
<dbReference type="GO" id="GO:0000228">
    <property type="term" value="C:nuclear chromosome"/>
    <property type="evidence" value="ECO:0007669"/>
    <property type="project" value="TreeGrafter"/>
</dbReference>
<evidence type="ECO:0000256" key="6">
    <source>
        <dbReference type="ARBA" id="ARBA00023015"/>
    </source>
</evidence>
<feature type="domain" description="PHD-type" evidence="17">
    <location>
        <begin position="1125"/>
        <end position="1175"/>
    </location>
</feature>
<keyword evidence="5" id="KW-0862">Zinc</keyword>
<dbReference type="InterPro" id="IPR018501">
    <property type="entry name" value="DDT_dom"/>
</dbReference>
<keyword evidence="8 12" id="KW-0103">Bromodomain</keyword>
<feature type="region of interest" description="Disordered" evidence="15">
    <location>
        <begin position="1474"/>
        <end position="1508"/>
    </location>
</feature>
<dbReference type="InterPro" id="IPR013136">
    <property type="entry name" value="WSTF_Acf1_Cbp146"/>
</dbReference>
<feature type="region of interest" description="Disordered" evidence="15">
    <location>
        <begin position="1331"/>
        <end position="1354"/>
    </location>
</feature>
<dbReference type="InterPro" id="IPR013083">
    <property type="entry name" value="Znf_RING/FYVE/PHD"/>
</dbReference>
<dbReference type="InterPro" id="IPR036427">
    <property type="entry name" value="Bromodomain-like_sf"/>
</dbReference>
<dbReference type="SUPFAM" id="SSF57903">
    <property type="entry name" value="FYVE/PHD zinc finger"/>
    <property type="match status" value="2"/>
</dbReference>
<dbReference type="SMART" id="SM00297">
    <property type="entry name" value="BROMO"/>
    <property type="match status" value="1"/>
</dbReference>
<dbReference type="PROSITE" id="PS50014">
    <property type="entry name" value="BROMODOMAIN_2"/>
    <property type="match status" value="1"/>
</dbReference>
<feature type="compositionally biased region" description="Acidic residues" evidence="15">
    <location>
        <begin position="1210"/>
        <end position="1226"/>
    </location>
</feature>
<feature type="compositionally biased region" description="Basic and acidic residues" evidence="15">
    <location>
        <begin position="1485"/>
        <end position="1502"/>
    </location>
</feature>
<feature type="domain" description="PHD-type" evidence="17">
    <location>
        <begin position="1240"/>
        <end position="1288"/>
    </location>
</feature>
<comment type="caution">
    <text evidence="20">The sequence shown here is derived from an EMBL/GenBank/DDBJ whole genome shotgun (WGS) entry which is preliminary data.</text>
</comment>
<dbReference type="FunFam" id="3.30.40.10:FF:000300">
    <property type="entry name" value="Bromodomain adjacent to zinc finger domain protein 1A"/>
    <property type="match status" value="1"/>
</dbReference>
<feature type="compositionally biased region" description="Basic and acidic residues" evidence="15">
    <location>
        <begin position="659"/>
        <end position="678"/>
    </location>
</feature>
<evidence type="ECO:0000256" key="10">
    <source>
        <dbReference type="ARBA" id="ARBA00023242"/>
    </source>
</evidence>
<evidence type="ECO:0000256" key="7">
    <source>
        <dbReference type="ARBA" id="ARBA00023054"/>
    </source>
</evidence>
<dbReference type="Pfam" id="PF00628">
    <property type="entry name" value="PHD"/>
    <property type="match status" value="2"/>
</dbReference>
<protein>
    <recommendedName>
        <fullName evidence="11">Bromodomain adjacent to zinc finger domain protein 1A</fullName>
    </recommendedName>
</protein>
<evidence type="ECO:0000256" key="2">
    <source>
        <dbReference type="ARBA" id="ARBA00022553"/>
    </source>
</evidence>
<gene>
    <name evidence="20" type="ORF">HCN44_000619</name>
</gene>
<dbReference type="SUPFAM" id="SSF47370">
    <property type="entry name" value="Bromodomain"/>
    <property type="match status" value="1"/>
</dbReference>
<dbReference type="GO" id="GO:0008270">
    <property type="term" value="F:zinc ion binding"/>
    <property type="evidence" value="ECO:0007669"/>
    <property type="project" value="UniProtKB-KW"/>
</dbReference>
<keyword evidence="9" id="KW-0804">Transcription</keyword>
<dbReference type="Pfam" id="PF10537">
    <property type="entry name" value="WAC_Acf1_DNA_bd"/>
    <property type="match status" value="1"/>
</dbReference>
<dbReference type="PRINTS" id="PR00503">
    <property type="entry name" value="BROMODOMAIN"/>
</dbReference>
<dbReference type="PROSITE" id="PS51136">
    <property type="entry name" value="WAC"/>
    <property type="match status" value="1"/>
</dbReference>
<sequence length="1508" mass="175617">MPWLRKKPFQRLHVSSDYRDDDEVFHCEVTNEIFKDYNEFCERIILCNSTIWSCSITGKTNMTYEEAFVCEENAKESLKEFPMELRIPILYLASKMNRSSFSDMMEDIYQFARDRYFVGEMVEACFKDDTWCDCHILQVIEPTEEQINTYNNNEKQQNLQDNNKQYNPPAKLFNYEVEQLDCGDDDVTQLHIIDATKVRRKKQLFTRERCKIFLRMLCEQNNQCIWIVKDEIQRKYGIQKIRFDTIFAGPIPNFSAMPKRPVIKQQKQITLDRFLTNDVTKQQQQQQNSRPLIKTDPLRKLNDTGLLVKKKRRTRINGKFKEAIKAKALQEKEKKKEERIQIREKQKEEKLKLAALAAYVREWNKPREDLECEDLRQIPTAIPVNFKIPNNNFGNFIMILEFLQFFEDELEVKSYFTNGVTIDILEKSMLIKEASGPWSDLLQLLLANIFKYQAEEEDEIHESNSSSNDINATFMDHKVSSMAEAVKLATIASSWSQTQHGCQLSELTLDHVTLSEILRQHLLSSGGRIGDVASKWRYSQRGGYTNHDDPALYLRINESRILRCLGHRSVCEFNIDDRLCITTCLINQLLTFASIRDVIEERHDKIHQAKRELKLYLLAEQKKEKEEKEKERLKEKEKDKDKDDTNTNTNNKLIINDDNNDKQQKKTRGSSREEDKKRDDYENKIIDLRLATKDEQMMVYLGSDRAYRRYWRFISIPGLFVENEVQYSNKCLPDGTPYLPELLDKDAADIYLKNKFEDELSDKENTFNKNKKNNKSGGGGKLSTNKKDDIRRNLMACTDSKDCPVHCKRSSVTWSFFSNENDIDNLIQNLNIRGIREGELKNNLINEIDSIKSIIKNCPIYKLNPDIYPPENYINNNNNNNNNNKNKKTKIENTNLNFPPEMKIDEVMELTLRDYVLDLEDKIKAGCLGSLKVKDRELWRREITNPTYTTTTDEDVATNSLVDKIKMETRSRPGTPDSEVGSGSGKLYRDPGKYLGPPGDNDIQPDIKQQNSIKQMAKVILQLLHAIEPKYLKKPLGNDEKDKKSQLQQQQSQQQQSQAQSQQTQSQQHQQQQQQQQQHHQPHNVNEELIERWEQSLLASTSWSQLFLHLSTMENSVAWGRSALNARCRICRKCRDAENMLLCDGCNKGQHLYCLKPKLTSVPEGDWYCSICKPKETKPKNKKSKTRKNFEDEDDDETVITKFTKNRLIDDEDEDEDDNNNDDDDNNEKHLELYKTNKKQELCSGCGSTGNLIACDTCPKLYHLDCIEPQPLSRAPRGRWSCFNCKNSRKSAPKIVKGREREKETERSCAAAARTRIHGFAKSLLSTDTSSWWDDTSNSEETETRQTRRSAKRAAAVQDKSLHELLKDVMHHRDSWPFLSPVTIDEVPDYYDFIKKPMDFGTIKKKLDNGNYEKNSQLFFNDIQLIFDNCHAYNKEHSAVYNYVHRAGIRLSKYFDKKSKDMGINCGDEVAVTTTRRSGGSQAKKFKEDSEHNKHDSTDKQIKINGNR</sequence>
<dbReference type="PANTHER" id="PTHR46510:SF1">
    <property type="entry name" value="BROMODOMAIN ADJACENT TO ZINC FINGER DOMAIN PROTEIN 1A"/>
    <property type="match status" value="1"/>
</dbReference>
<feature type="region of interest" description="Disordered" evidence="15">
    <location>
        <begin position="763"/>
        <end position="786"/>
    </location>
</feature>
<evidence type="ECO:0000256" key="12">
    <source>
        <dbReference type="PROSITE-ProRule" id="PRU00035"/>
    </source>
</evidence>
<dbReference type="GO" id="GO:0006355">
    <property type="term" value="P:regulation of DNA-templated transcription"/>
    <property type="evidence" value="ECO:0007669"/>
    <property type="project" value="TreeGrafter"/>
</dbReference>
<evidence type="ECO:0000259" key="17">
    <source>
        <dbReference type="PROSITE" id="PS50016"/>
    </source>
</evidence>
<dbReference type="Pfam" id="PF15613">
    <property type="entry name" value="WSD"/>
    <property type="match status" value="1"/>
</dbReference>
<dbReference type="PROSITE" id="PS50827">
    <property type="entry name" value="DDT"/>
    <property type="match status" value="1"/>
</dbReference>
<accession>A0A835CPM6</accession>
<evidence type="ECO:0000259" key="19">
    <source>
        <dbReference type="PROSITE" id="PS51136"/>
    </source>
</evidence>